<proteinExistence type="predicted"/>
<sequence length="387" mass="43287">MTTSMGKLETPIIVELGLGGTAPVHRGAGPVIFLLLGALPAACLASSSAESYAEAAAAASAGVFRPPEQELPEEDQNTLEDCEPDETILNGVLQKVRRTLTISACTSSAWLDGLFGGVNLYDQYRQTHGTVSAGGLWSEYSGLDPRLRFRVHLQLPQWNKRISAFIGRMGEDNFISDTESDFEALPTRQFGNLENESVLVGLGYSNPRRTGNDFDAGLGVRVDLPLDPFTRLRYEIVRTFADHYVITARETVFWQNSEGFGTTTRVNLDRALSRRFLLRWGNLGKFTEETVGLEWYSQVTLFQSLSERSGLAWQIQVDGATENEVPLTRYSGRLIMRRQLTPEWLILELRGGMEWPRRRLTEARTMSPEVGIALEMQFGQSRNRSDR</sequence>
<reference evidence="1 2" key="1">
    <citation type="submission" date="2015-06" db="EMBL/GenBank/DDBJ databases">
        <title>A Comprehensive Approach to Explore the Metabolic and Phylogenetic Diversity of Bacterial Steroid Degradation in the Environment: Testosterone as an Example.</title>
        <authorList>
            <person name="Yang F.-C."/>
            <person name="Chen Y.-L."/>
            <person name="Yu C.-P."/>
            <person name="Tang S.-L."/>
            <person name="Wang P.-H."/>
            <person name="Ismail W."/>
            <person name="Wang C.-H."/>
            <person name="Yang C.-Y."/>
            <person name="Chiang Y.-R."/>
        </authorList>
    </citation>
    <scope>NUCLEOTIDE SEQUENCE [LARGE SCALE GENOMIC DNA]</scope>
    <source>
        <strain evidence="1 2">DSM 18526</strain>
    </source>
</reference>
<keyword evidence="2" id="KW-1185">Reference proteome</keyword>
<dbReference type="AlphaFoldDB" id="A0A127F924"/>
<evidence type="ECO:0000313" key="2">
    <source>
        <dbReference type="Proteomes" id="UP000070250"/>
    </source>
</evidence>
<dbReference type="EMBL" id="CP011971">
    <property type="protein sequence ID" value="AMN46090.1"/>
    <property type="molecule type" value="Genomic_DNA"/>
</dbReference>
<accession>A0A127F924</accession>
<name>A0A127F924_STEDE</name>
<evidence type="ECO:0000313" key="1">
    <source>
        <dbReference type="EMBL" id="AMN46090.1"/>
    </source>
</evidence>
<gene>
    <name evidence="1" type="ORF">ACG33_02990</name>
</gene>
<dbReference type="STRING" id="465721.ACG33_02990"/>
<protein>
    <submittedName>
        <fullName evidence="1">Uncharacterized protein</fullName>
    </submittedName>
</protein>
<organism evidence="1 2">
    <name type="scientific">Steroidobacter denitrificans</name>
    <dbReference type="NCBI Taxonomy" id="465721"/>
    <lineage>
        <taxon>Bacteria</taxon>
        <taxon>Pseudomonadati</taxon>
        <taxon>Pseudomonadota</taxon>
        <taxon>Gammaproteobacteria</taxon>
        <taxon>Steroidobacterales</taxon>
        <taxon>Steroidobacteraceae</taxon>
        <taxon>Steroidobacter</taxon>
    </lineage>
</organism>
<dbReference type="Proteomes" id="UP000070250">
    <property type="component" value="Chromosome"/>
</dbReference>
<dbReference type="KEGG" id="sdf:ACG33_02990"/>